<sequence>MDSDGHPPEFIIHVIEDLAPPPPPPPARAAAPPRILPAAAAFQPRLRPSSEANKTIRTVLFIFKVYHIYTVESSASPLIALASSTTIYSTVHPNPGQSIADQRLDVQVMCGFILAVGVLWLLVSYFSLIIHDEEQGLDPLFVD</sequence>
<dbReference type="AlphaFoldDB" id="A0A0E0HX15"/>
<dbReference type="Proteomes" id="UP000006591">
    <property type="component" value="Chromosome 7"/>
</dbReference>
<evidence type="ECO:0000313" key="2">
    <source>
        <dbReference type="EnsemblPlants" id="ONIVA07G02810.1"/>
    </source>
</evidence>
<keyword evidence="1" id="KW-0472">Membrane</keyword>
<name>A0A0E0HX15_ORYNI</name>
<reference evidence="2" key="1">
    <citation type="submission" date="2015-04" db="UniProtKB">
        <authorList>
            <consortium name="EnsemblPlants"/>
        </authorList>
    </citation>
    <scope>IDENTIFICATION</scope>
    <source>
        <strain evidence="2">SL10</strain>
    </source>
</reference>
<evidence type="ECO:0000313" key="3">
    <source>
        <dbReference type="Proteomes" id="UP000006591"/>
    </source>
</evidence>
<dbReference type="EnsemblPlants" id="ONIVA07G02810.1">
    <property type="protein sequence ID" value="ONIVA07G02810.1"/>
    <property type="gene ID" value="ONIVA07G02810"/>
</dbReference>
<feature type="transmembrane region" description="Helical" evidence="1">
    <location>
        <begin position="108"/>
        <end position="130"/>
    </location>
</feature>
<evidence type="ECO:0000256" key="1">
    <source>
        <dbReference type="SAM" id="Phobius"/>
    </source>
</evidence>
<protein>
    <submittedName>
        <fullName evidence="2">Uncharacterized protein</fullName>
    </submittedName>
</protein>
<organism evidence="2">
    <name type="scientific">Oryza nivara</name>
    <name type="common">Indian wild rice</name>
    <name type="synonym">Oryza sativa f. spontanea</name>
    <dbReference type="NCBI Taxonomy" id="4536"/>
    <lineage>
        <taxon>Eukaryota</taxon>
        <taxon>Viridiplantae</taxon>
        <taxon>Streptophyta</taxon>
        <taxon>Embryophyta</taxon>
        <taxon>Tracheophyta</taxon>
        <taxon>Spermatophyta</taxon>
        <taxon>Magnoliopsida</taxon>
        <taxon>Liliopsida</taxon>
        <taxon>Poales</taxon>
        <taxon>Poaceae</taxon>
        <taxon>BOP clade</taxon>
        <taxon>Oryzoideae</taxon>
        <taxon>Oryzeae</taxon>
        <taxon>Oryzinae</taxon>
        <taxon>Oryza</taxon>
    </lineage>
</organism>
<keyword evidence="3" id="KW-1185">Reference proteome</keyword>
<accession>A0A0E0HX15</accession>
<reference evidence="2" key="2">
    <citation type="submission" date="2018-04" db="EMBL/GenBank/DDBJ databases">
        <title>OnivRS2 (Oryza nivara Reference Sequence Version 2).</title>
        <authorList>
            <person name="Zhang J."/>
            <person name="Kudrna D."/>
            <person name="Lee S."/>
            <person name="Talag J."/>
            <person name="Rajasekar S."/>
            <person name="Welchert J."/>
            <person name="Hsing Y.-I."/>
            <person name="Wing R.A."/>
        </authorList>
    </citation>
    <scope>NUCLEOTIDE SEQUENCE [LARGE SCALE GENOMIC DNA]</scope>
    <source>
        <strain evidence="2">SL10</strain>
    </source>
</reference>
<dbReference type="OMA" id="CIDEKEH"/>
<keyword evidence="1" id="KW-0812">Transmembrane</keyword>
<dbReference type="HOGENOM" id="CLU_141292_0_0_1"/>
<proteinExistence type="predicted"/>
<keyword evidence="1" id="KW-1133">Transmembrane helix</keyword>
<dbReference type="Gramene" id="ONIVA07G02810.1">
    <property type="protein sequence ID" value="ONIVA07G02810.1"/>
    <property type="gene ID" value="ONIVA07G02810"/>
</dbReference>